<feature type="region of interest" description="Disordered" evidence="1">
    <location>
        <begin position="372"/>
        <end position="401"/>
    </location>
</feature>
<proteinExistence type="predicted"/>
<protein>
    <submittedName>
        <fullName evidence="2">Uncharacterized protein</fullName>
    </submittedName>
</protein>
<feature type="region of interest" description="Disordered" evidence="1">
    <location>
        <begin position="307"/>
        <end position="355"/>
    </location>
</feature>
<reference evidence="2" key="1">
    <citation type="journal article" date="2023" name="Mol. Phylogenet. Evol.">
        <title>Genome-scale phylogeny and comparative genomics of the fungal order Sordariales.</title>
        <authorList>
            <person name="Hensen N."/>
            <person name="Bonometti L."/>
            <person name="Westerberg I."/>
            <person name="Brannstrom I.O."/>
            <person name="Guillou S."/>
            <person name="Cros-Aarteil S."/>
            <person name="Calhoun S."/>
            <person name="Haridas S."/>
            <person name="Kuo A."/>
            <person name="Mondo S."/>
            <person name="Pangilinan J."/>
            <person name="Riley R."/>
            <person name="LaButti K."/>
            <person name="Andreopoulos B."/>
            <person name="Lipzen A."/>
            <person name="Chen C."/>
            <person name="Yan M."/>
            <person name="Daum C."/>
            <person name="Ng V."/>
            <person name="Clum A."/>
            <person name="Steindorff A."/>
            <person name="Ohm R.A."/>
            <person name="Martin F."/>
            <person name="Silar P."/>
            <person name="Natvig D.O."/>
            <person name="Lalanne C."/>
            <person name="Gautier V."/>
            <person name="Ament-Velasquez S.L."/>
            <person name="Kruys A."/>
            <person name="Hutchinson M.I."/>
            <person name="Powell A.J."/>
            <person name="Barry K."/>
            <person name="Miller A.N."/>
            <person name="Grigoriev I.V."/>
            <person name="Debuchy R."/>
            <person name="Gladieux P."/>
            <person name="Hiltunen Thoren M."/>
            <person name="Johannesson H."/>
        </authorList>
    </citation>
    <scope>NUCLEOTIDE SEQUENCE</scope>
    <source>
        <strain evidence="2">PSN309</strain>
    </source>
</reference>
<accession>A0AAN6X229</accession>
<feature type="compositionally biased region" description="Polar residues" evidence="1">
    <location>
        <begin position="1"/>
        <end position="14"/>
    </location>
</feature>
<feature type="compositionally biased region" description="Low complexity" evidence="1">
    <location>
        <begin position="346"/>
        <end position="355"/>
    </location>
</feature>
<feature type="compositionally biased region" description="Polar residues" evidence="1">
    <location>
        <begin position="392"/>
        <end position="401"/>
    </location>
</feature>
<evidence type="ECO:0000313" key="3">
    <source>
        <dbReference type="Proteomes" id="UP001302126"/>
    </source>
</evidence>
<reference evidence="2" key="2">
    <citation type="submission" date="2023-05" db="EMBL/GenBank/DDBJ databases">
        <authorList>
            <consortium name="Lawrence Berkeley National Laboratory"/>
            <person name="Steindorff A."/>
            <person name="Hensen N."/>
            <person name="Bonometti L."/>
            <person name="Westerberg I."/>
            <person name="Brannstrom I.O."/>
            <person name="Guillou S."/>
            <person name="Cros-Aarteil S."/>
            <person name="Calhoun S."/>
            <person name="Haridas S."/>
            <person name="Kuo A."/>
            <person name="Mondo S."/>
            <person name="Pangilinan J."/>
            <person name="Riley R."/>
            <person name="Labutti K."/>
            <person name="Andreopoulos B."/>
            <person name="Lipzen A."/>
            <person name="Chen C."/>
            <person name="Yanf M."/>
            <person name="Daum C."/>
            <person name="Ng V."/>
            <person name="Clum A."/>
            <person name="Ohm R."/>
            <person name="Martin F."/>
            <person name="Silar P."/>
            <person name="Natvig D."/>
            <person name="Lalanne C."/>
            <person name="Gautier V."/>
            <person name="Ament-Velasquez S.L."/>
            <person name="Kruys A."/>
            <person name="Hutchinson M.I."/>
            <person name="Powell A.J."/>
            <person name="Barry K."/>
            <person name="Miller A.N."/>
            <person name="Grigoriev I.V."/>
            <person name="Debuchy R."/>
            <person name="Gladieux P."/>
            <person name="Thoren M.H."/>
            <person name="Johannesson H."/>
        </authorList>
    </citation>
    <scope>NUCLEOTIDE SEQUENCE</scope>
    <source>
        <strain evidence="2">PSN309</strain>
    </source>
</reference>
<dbReference type="EMBL" id="MU864369">
    <property type="protein sequence ID" value="KAK4190062.1"/>
    <property type="molecule type" value="Genomic_DNA"/>
</dbReference>
<dbReference type="AlphaFoldDB" id="A0AAN6X229"/>
<feature type="compositionally biased region" description="Low complexity" evidence="1">
    <location>
        <begin position="32"/>
        <end position="63"/>
    </location>
</feature>
<comment type="caution">
    <text evidence="2">The sequence shown here is derived from an EMBL/GenBank/DDBJ whole genome shotgun (WGS) entry which is preliminary data.</text>
</comment>
<dbReference type="Proteomes" id="UP001302126">
    <property type="component" value="Unassembled WGS sequence"/>
</dbReference>
<feature type="region of interest" description="Disordered" evidence="1">
    <location>
        <begin position="1"/>
        <end position="66"/>
    </location>
</feature>
<organism evidence="2 3">
    <name type="scientific">Podospora australis</name>
    <dbReference type="NCBI Taxonomy" id="1536484"/>
    <lineage>
        <taxon>Eukaryota</taxon>
        <taxon>Fungi</taxon>
        <taxon>Dikarya</taxon>
        <taxon>Ascomycota</taxon>
        <taxon>Pezizomycotina</taxon>
        <taxon>Sordariomycetes</taxon>
        <taxon>Sordariomycetidae</taxon>
        <taxon>Sordariales</taxon>
        <taxon>Podosporaceae</taxon>
        <taxon>Podospora</taxon>
    </lineage>
</organism>
<sequence>MASEFDNQSFFSDNVESDDNDSLFGDGDDTDLSSLLIEAAASESDPDTEPVVPDEPSSLSSSSTRPLVCGLTLPTLPKPVVQLTLPVVPDPLAASLSHQDGHTSGGLVVNDAHPLSLEISNDAQHGVLPDPSRVSLAQIRGLRYAKSRPKVSYPRRIDLDDTGCKDRLWRDLTLSRTIKFEDLWSRLELTVGEGKDLNKALSTYFEGEWFVKPAATIRARMTHPDHTKVFLVKLAFHMLSTDKWGITWFGPNCSSAATRTLFWPDESTLLLFYFTMLLYRIFENVKQRIRLNEKVKKQQQQQVVGYLSNSTRATSPALSDMTQPSVSSRMESSGPATDTTPAQSRPSTPSTSMPTEAHKMWVDATHQVAEKLASRPPLPLSPRKRPRETSESDSPNDGESFFSSLVNDVAMCKRRKIANSFLPNQQPEVYGLEIPPDAKLTYYVYVKDKSDGSDLSSGPVEYKHTDTVISKGAFSQLVSSFKAAEYEPIVEIQTFWGRKAVTTADEWDSAVFSIYNVRRSGGVVEVDIFV</sequence>
<feature type="compositionally biased region" description="Acidic residues" evidence="1">
    <location>
        <begin position="15"/>
        <end position="31"/>
    </location>
</feature>
<gene>
    <name evidence="2" type="ORF">QBC35DRAFT_521725</name>
</gene>
<keyword evidence="3" id="KW-1185">Reference proteome</keyword>
<feature type="compositionally biased region" description="Polar residues" evidence="1">
    <location>
        <begin position="307"/>
        <end position="345"/>
    </location>
</feature>
<name>A0AAN6X229_9PEZI</name>
<evidence type="ECO:0000313" key="2">
    <source>
        <dbReference type="EMBL" id="KAK4190062.1"/>
    </source>
</evidence>
<evidence type="ECO:0000256" key="1">
    <source>
        <dbReference type="SAM" id="MobiDB-lite"/>
    </source>
</evidence>